<evidence type="ECO:0000313" key="1">
    <source>
        <dbReference type="EMBL" id="ETJ18165.1"/>
    </source>
</evidence>
<accession>W1WM25</accession>
<gene>
    <name evidence="1" type="ORF">Q604_UNBC18665G0001</name>
</gene>
<comment type="caution">
    <text evidence="1">The sequence shown here is derived from an EMBL/GenBank/DDBJ whole genome shotgun (WGS) entry which is preliminary data.</text>
</comment>
<feature type="non-terminal residue" evidence="1">
    <location>
        <position position="53"/>
    </location>
</feature>
<sequence>MSMLHTYDSLEEDLFGNVLGDDKENIIISNESYLGKGASHNNDVYAMEQVQLS</sequence>
<dbReference type="EMBL" id="AZMM01018665">
    <property type="protein sequence ID" value="ETJ18165.1"/>
    <property type="molecule type" value="Genomic_DNA"/>
</dbReference>
<name>W1WM25_9ZZZZ</name>
<proteinExistence type="predicted"/>
<dbReference type="AlphaFoldDB" id="W1WM25"/>
<reference evidence="1" key="1">
    <citation type="submission" date="2013-12" db="EMBL/GenBank/DDBJ databases">
        <title>A Varibaculum cambriense genome reconstructed from a premature infant gut community with otherwise low bacterial novelty that shifts toward anaerobic metabolism during the third week of life.</title>
        <authorList>
            <person name="Brown C.T."/>
            <person name="Sharon I."/>
            <person name="Thomas B.C."/>
            <person name="Castelle C.J."/>
            <person name="Morowitz M.J."/>
            <person name="Banfield J.F."/>
        </authorList>
    </citation>
    <scope>NUCLEOTIDE SEQUENCE</scope>
</reference>
<organism evidence="1">
    <name type="scientific">human gut metagenome</name>
    <dbReference type="NCBI Taxonomy" id="408170"/>
    <lineage>
        <taxon>unclassified sequences</taxon>
        <taxon>metagenomes</taxon>
        <taxon>organismal metagenomes</taxon>
    </lineage>
</organism>
<protein>
    <submittedName>
        <fullName evidence="1">Uncharacterized protein</fullName>
    </submittedName>
</protein>